<evidence type="ECO:0000313" key="4">
    <source>
        <dbReference type="Proteomes" id="UP000324020"/>
    </source>
</evidence>
<reference evidence="3 4" key="1">
    <citation type="submission" date="2016-10" db="EMBL/GenBank/DDBJ databases">
        <authorList>
            <person name="Varghese N."/>
            <person name="Submissions S."/>
        </authorList>
    </citation>
    <scope>NUCLEOTIDE SEQUENCE [LARGE SCALE GENOMIC DNA]</scope>
    <source>
        <strain evidence="3 4">CGMCC 1.3527</strain>
    </source>
</reference>
<dbReference type="PROSITE" id="PS51318">
    <property type="entry name" value="TAT"/>
    <property type="match status" value="1"/>
</dbReference>
<feature type="region of interest" description="Disordered" evidence="1">
    <location>
        <begin position="1"/>
        <end position="27"/>
    </location>
</feature>
<evidence type="ECO:0000259" key="2">
    <source>
        <dbReference type="Pfam" id="PF26441"/>
    </source>
</evidence>
<dbReference type="AlphaFoldDB" id="A0A1G7MHN7"/>
<name>A0A1G7MHN7_9EURY</name>
<evidence type="ECO:0000313" key="3">
    <source>
        <dbReference type="EMBL" id="SDF61213.1"/>
    </source>
</evidence>
<accession>A0A1G7MHN7</accession>
<sequence length="233" mass="25363">MTRQSYSRSELRTERSPNHDSGGPGRRKFLAGTAAVVTLALAGCQGLSPIRSEPSFGAQRELTQMDGRERHLVFGDEADPDVSFMLRQDVPLPATPESGPEWIPFSVVVHHRKGLVTDHLSLRLRAPPVDRSVFDANIYLRSPTTGDTPTFTLDRDPTGWTVIEAEDLGKPSAGRSSAPGEANIHLGFILNPLSSHPAEELTVDFEAELSEPSPVGRDSRTATGRMTFPLVRG</sequence>
<organism evidence="3 4">
    <name type="scientific">Halorubrum xinjiangense</name>
    <dbReference type="NCBI Taxonomy" id="261291"/>
    <lineage>
        <taxon>Archaea</taxon>
        <taxon>Methanobacteriati</taxon>
        <taxon>Methanobacteriota</taxon>
        <taxon>Stenosarchaea group</taxon>
        <taxon>Halobacteria</taxon>
        <taxon>Halobacteriales</taxon>
        <taxon>Haloferacaceae</taxon>
        <taxon>Halorubrum</taxon>
    </lineage>
</organism>
<dbReference type="InterPro" id="IPR058434">
    <property type="entry name" value="DUF8121"/>
</dbReference>
<dbReference type="InterPro" id="IPR006311">
    <property type="entry name" value="TAT_signal"/>
</dbReference>
<keyword evidence="4" id="KW-1185">Reference proteome</keyword>
<evidence type="ECO:0000256" key="1">
    <source>
        <dbReference type="SAM" id="MobiDB-lite"/>
    </source>
</evidence>
<dbReference type="Proteomes" id="UP000324020">
    <property type="component" value="Unassembled WGS sequence"/>
</dbReference>
<gene>
    <name evidence="3" type="ORF">SAMN04488067_10673</name>
</gene>
<feature type="region of interest" description="Disordered" evidence="1">
    <location>
        <begin position="209"/>
        <end position="233"/>
    </location>
</feature>
<feature type="compositionally biased region" description="Basic and acidic residues" evidence="1">
    <location>
        <begin position="9"/>
        <end position="18"/>
    </location>
</feature>
<protein>
    <recommendedName>
        <fullName evidence="2">DUF8121 domain-containing protein</fullName>
    </recommendedName>
</protein>
<dbReference type="EMBL" id="FNBO01000006">
    <property type="protein sequence ID" value="SDF61213.1"/>
    <property type="molecule type" value="Genomic_DNA"/>
</dbReference>
<proteinExistence type="predicted"/>
<feature type="domain" description="DUF8121" evidence="2">
    <location>
        <begin position="62"/>
        <end position="228"/>
    </location>
</feature>
<dbReference type="Pfam" id="PF26441">
    <property type="entry name" value="DUF8121"/>
    <property type="match status" value="1"/>
</dbReference>